<dbReference type="Proteomes" id="UP001060215">
    <property type="component" value="Chromosome 7"/>
</dbReference>
<comment type="caution">
    <text evidence="1">The sequence shown here is derived from an EMBL/GenBank/DDBJ whole genome shotgun (WGS) entry which is preliminary data.</text>
</comment>
<name>A0ACC0H8H6_9ERIC</name>
<reference evidence="1 2" key="1">
    <citation type="journal article" date="2022" name="Plant J.">
        <title>Chromosome-level genome of Camellia lanceoleosa provides a valuable resource for understanding genome evolution and self-incompatibility.</title>
        <authorList>
            <person name="Gong W."/>
            <person name="Xiao S."/>
            <person name="Wang L."/>
            <person name="Liao Z."/>
            <person name="Chang Y."/>
            <person name="Mo W."/>
            <person name="Hu G."/>
            <person name="Li W."/>
            <person name="Zhao G."/>
            <person name="Zhu H."/>
            <person name="Hu X."/>
            <person name="Ji K."/>
            <person name="Xiang X."/>
            <person name="Song Q."/>
            <person name="Yuan D."/>
            <person name="Jin S."/>
            <person name="Zhang L."/>
        </authorList>
    </citation>
    <scope>NUCLEOTIDE SEQUENCE [LARGE SCALE GENOMIC DNA]</scope>
    <source>
        <strain evidence="1">SQ_2022a</strain>
    </source>
</reference>
<organism evidence="1 2">
    <name type="scientific">Camellia lanceoleosa</name>
    <dbReference type="NCBI Taxonomy" id="1840588"/>
    <lineage>
        <taxon>Eukaryota</taxon>
        <taxon>Viridiplantae</taxon>
        <taxon>Streptophyta</taxon>
        <taxon>Embryophyta</taxon>
        <taxon>Tracheophyta</taxon>
        <taxon>Spermatophyta</taxon>
        <taxon>Magnoliopsida</taxon>
        <taxon>eudicotyledons</taxon>
        <taxon>Gunneridae</taxon>
        <taxon>Pentapetalae</taxon>
        <taxon>asterids</taxon>
        <taxon>Ericales</taxon>
        <taxon>Theaceae</taxon>
        <taxon>Camellia</taxon>
    </lineage>
</organism>
<protein>
    <submittedName>
        <fullName evidence="1">Uncharacterized protein</fullName>
    </submittedName>
</protein>
<evidence type="ECO:0000313" key="1">
    <source>
        <dbReference type="EMBL" id="KAI8009173.1"/>
    </source>
</evidence>
<sequence>MCTKYHQERKELVQALHKDIKLSDLLKITQPMLIISGNQDQIFPLELVHRLKRYWKMEKLLFRKKLSPSDVRTCLEIPRRIALNLPKYEVEGSNGKAEMVMRVRDQTGRNWRFRRGSRRDGRDEVELGLECLHQSTKKELQVHLNVDGPLKDSNEFHTKLARLARYF</sequence>
<accession>A0ACC0H8H6</accession>
<keyword evidence="2" id="KW-1185">Reference proteome</keyword>
<proteinExistence type="predicted"/>
<evidence type="ECO:0000313" key="2">
    <source>
        <dbReference type="Proteomes" id="UP001060215"/>
    </source>
</evidence>
<gene>
    <name evidence="1" type="ORF">LOK49_LG07G01030</name>
</gene>
<dbReference type="EMBL" id="CM045764">
    <property type="protein sequence ID" value="KAI8009173.1"/>
    <property type="molecule type" value="Genomic_DNA"/>
</dbReference>